<dbReference type="WBParaSite" id="HPLM_0000361701-mRNA-1">
    <property type="protein sequence ID" value="HPLM_0000361701-mRNA-1"/>
    <property type="gene ID" value="HPLM_0000361701"/>
</dbReference>
<accession>A0A0N4W1S6</accession>
<evidence type="ECO:0000313" key="2">
    <source>
        <dbReference type="WBParaSite" id="HPLM_0000361701-mRNA-1"/>
    </source>
</evidence>
<proteinExistence type="predicted"/>
<keyword evidence="1" id="KW-0812">Transmembrane</keyword>
<dbReference type="AlphaFoldDB" id="A0A0N4W1S6"/>
<name>A0A0N4W1S6_HAEPC</name>
<evidence type="ECO:0000256" key="1">
    <source>
        <dbReference type="SAM" id="Phobius"/>
    </source>
</evidence>
<feature type="transmembrane region" description="Helical" evidence="1">
    <location>
        <begin position="69"/>
        <end position="95"/>
    </location>
</feature>
<keyword evidence="1" id="KW-0472">Membrane</keyword>
<protein>
    <submittedName>
        <fullName evidence="2">CX domain-containing protein</fullName>
    </submittedName>
</protein>
<reference evidence="2" key="1">
    <citation type="submission" date="2017-02" db="UniProtKB">
        <authorList>
            <consortium name="WormBaseParasite"/>
        </authorList>
    </citation>
    <scope>IDENTIFICATION</scope>
</reference>
<sequence length="134" mass="14777">LKWHKDTNIGAVFNQIHENCAFSESGQNICYYRSAGRDSDFSIPYLCQIGCCNHGCCTVADLAARSNSFGWAIALLSIVLITIILAVVAITVVYFMNRRKDKVLKNAIVYGGGSSSASQVRSYIGYLIHPNFFL</sequence>
<keyword evidence="1" id="KW-1133">Transmembrane helix</keyword>
<dbReference type="OMA" id="YLMNRRK"/>
<organism evidence="2">
    <name type="scientific">Haemonchus placei</name>
    <name type="common">Barber's pole worm</name>
    <dbReference type="NCBI Taxonomy" id="6290"/>
    <lineage>
        <taxon>Eukaryota</taxon>
        <taxon>Metazoa</taxon>
        <taxon>Ecdysozoa</taxon>
        <taxon>Nematoda</taxon>
        <taxon>Chromadorea</taxon>
        <taxon>Rhabditida</taxon>
        <taxon>Rhabditina</taxon>
        <taxon>Rhabditomorpha</taxon>
        <taxon>Strongyloidea</taxon>
        <taxon>Trichostrongylidae</taxon>
        <taxon>Haemonchus</taxon>
    </lineage>
</organism>